<dbReference type="NCBIfam" id="TIGR00758">
    <property type="entry name" value="UDG_fam4"/>
    <property type="match status" value="1"/>
</dbReference>
<organism evidence="13 14">
    <name type="scientific">Treponema medium ATCC 700293</name>
    <dbReference type="NCBI Taxonomy" id="1125700"/>
    <lineage>
        <taxon>Bacteria</taxon>
        <taxon>Pseudomonadati</taxon>
        <taxon>Spirochaetota</taxon>
        <taxon>Spirochaetia</taxon>
        <taxon>Spirochaetales</taxon>
        <taxon>Treponemataceae</taxon>
        <taxon>Treponema</taxon>
    </lineage>
</organism>
<evidence type="ECO:0000256" key="7">
    <source>
        <dbReference type="ARBA" id="ARBA00022763"/>
    </source>
</evidence>
<reference evidence="13 14" key="1">
    <citation type="submission" date="2013-04" db="EMBL/GenBank/DDBJ databases">
        <title>The Genome Sequence of Treponema medium ATCC 700293.</title>
        <authorList>
            <consortium name="The Broad Institute Genomics Platform"/>
            <person name="Earl A."/>
            <person name="Ward D."/>
            <person name="Feldgarden M."/>
            <person name="Gevers D."/>
            <person name="Leonetti C."/>
            <person name="Blanton J.M."/>
            <person name="Dewhirst F.E."/>
            <person name="Izard J."/>
            <person name="Walker B."/>
            <person name="Young S."/>
            <person name="Zeng Q."/>
            <person name="Gargeya S."/>
            <person name="Fitzgerald M."/>
            <person name="Haas B."/>
            <person name="Abouelleil A."/>
            <person name="Allen A.W."/>
            <person name="Alvarado L."/>
            <person name="Arachchi H.M."/>
            <person name="Berlin A.M."/>
            <person name="Chapman S.B."/>
            <person name="Gainer-Dewar J."/>
            <person name="Goldberg J."/>
            <person name="Griggs A."/>
            <person name="Gujja S."/>
            <person name="Hansen M."/>
            <person name="Howarth C."/>
            <person name="Imamovic A."/>
            <person name="Ireland A."/>
            <person name="Larimer J."/>
            <person name="McCowan C."/>
            <person name="Murphy C."/>
            <person name="Pearson M."/>
            <person name="Poon T.W."/>
            <person name="Priest M."/>
            <person name="Roberts A."/>
            <person name="Saif S."/>
            <person name="Shea T."/>
            <person name="Sisk P."/>
            <person name="Sykes S."/>
            <person name="Wortman J."/>
            <person name="Nusbaum C."/>
            <person name="Birren B."/>
        </authorList>
    </citation>
    <scope>NUCLEOTIDE SEQUENCE [LARGE SCALE GENOMIC DNA]</scope>
    <source>
        <strain evidence="13 14">ATCC 700293</strain>
    </source>
</reference>
<proteinExistence type="inferred from homology"/>
<dbReference type="GO" id="GO:0051539">
    <property type="term" value="F:4 iron, 4 sulfur cluster binding"/>
    <property type="evidence" value="ECO:0007669"/>
    <property type="project" value="UniProtKB-KW"/>
</dbReference>
<comment type="caution">
    <text evidence="13">The sequence shown here is derived from an EMBL/GenBank/DDBJ whole genome shotgun (WGS) entry which is preliminary data.</text>
</comment>
<accession>A0AA87NL97</accession>
<dbReference type="InterPro" id="IPR005122">
    <property type="entry name" value="Uracil-DNA_glycosylase-like"/>
</dbReference>
<protein>
    <recommendedName>
        <fullName evidence="4">Type-4 uracil-DNA glycosylase</fullName>
        <ecNumber evidence="3">3.2.2.27</ecNumber>
    </recommendedName>
</protein>
<keyword evidence="7" id="KW-0227">DNA damage</keyword>
<dbReference type="InterPro" id="IPR051536">
    <property type="entry name" value="UDG_Type-4/5"/>
</dbReference>
<dbReference type="Pfam" id="PF03167">
    <property type="entry name" value="UDG"/>
    <property type="match status" value="1"/>
</dbReference>
<dbReference type="SMART" id="SM00986">
    <property type="entry name" value="UDG"/>
    <property type="match status" value="1"/>
</dbReference>
<keyword evidence="8" id="KW-0378">Hydrolase</keyword>
<dbReference type="AlphaFoldDB" id="A0AA87NL97"/>
<keyword evidence="10" id="KW-0411">Iron-sulfur</keyword>
<dbReference type="SUPFAM" id="SSF52141">
    <property type="entry name" value="Uracil-DNA glycosylase-like"/>
    <property type="match status" value="1"/>
</dbReference>
<evidence type="ECO:0000256" key="11">
    <source>
        <dbReference type="ARBA" id="ARBA00023204"/>
    </source>
</evidence>
<dbReference type="PANTHER" id="PTHR33693:SF1">
    <property type="entry name" value="TYPE-4 URACIL-DNA GLYCOSYLASE"/>
    <property type="match status" value="1"/>
</dbReference>
<keyword evidence="6" id="KW-0479">Metal-binding</keyword>
<dbReference type="EMBL" id="ATFE01000012">
    <property type="protein sequence ID" value="EPF28310.1"/>
    <property type="molecule type" value="Genomic_DNA"/>
</dbReference>
<dbReference type="InterPro" id="IPR036895">
    <property type="entry name" value="Uracil-DNA_glycosylase-like_sf"/>
</dbReference>
<dbReference type="EC" id="3.2.2.27" evidence="3"/>
<evidence type="ECO:0000256" key="10">
    <source>
        <dbReference type="ARBA" id="ARBA00023014"/>
    </source>
</evidence>
<evidence type="ECO:0000256" key="5">
    <source>
        <dbReference type="ARBA" id="ARBA00022485"/>
    </source>
</evidence>
<evidence type="ECO:0000256" key="2">
    <source>
        <dbReference type="ARBA" id="ARBA00006521"/>
    </source>
</evidence>
<dbReference type="PANTHER" id="PTHR33693">
    <property type="entry name" value="TYPE-5 URACIL-DNA GLYCOSYLASE"/>
    <property type="match status" value="1"/>
</dbReference>
<evidence type="ECO:0000256" key="8">
    <source>
        <dbReference type="ARBA" id="ARBA00022801"/>
    </source>
</evidence>
<comment type="similarity">
    <text evidence="2">Belongs to the uracil-DNA glycosylase (UDG) superfamily. Type 4 (UDGa) family.</text>
</comment>
<dbReference type="GO" id="GO:0046872">
    <property type="term" value="F:metal ion binding"/>
    <property type="evidence" value="ECO:0007669"/>
    <property type="project" value="UniProtKB-KW"/>
</dbReference>
<dbReference type="InterPro" id="IPR005273">
    <property type="entry name" value="Ura-DNA_glyco_family4"/>
</dbReference>
<sequence length="322" mass="34232">MVSMETEACEILYRFFRTASEYIEGYRSDAPYPESFAFVGDSTAAAVTTSAAATGSAVNDDFAASTASAAAYPAGTGNEQSGIGKAAFTGLVGNSGFAADGSLAAPIAGSASGGMYTEAVGGSGGALFRSMQEIYAAVAQCSACVLGQTRTHPVAGEGPEELSRLTNSVEVMVIGEGPGADEDRQGRPFVGRAGQLLDKMLEAIQLSRKTNCYITNVVKCRPPQNRDPAPEERSCCAAFLDAQIRLLRPKMILVMGRIAAQHLLQTSDGIGKLRGRFFDYQGIPLMPTYHPSALLRDESLKRPAWEDLKRFRARLHELQAQG</sequence>
<evidence type="ECO:0000313" key="13">
    <source>
        <dbReference type="EMBL" id="EPF28310.1"/>
    </source>
</evidence>
<evidence type="ECO:0000256" key="6">
    <source>
        <dbReference type="ARBA" id="ARBA00022723"/>
    </source>
</evidence>
<gene>
    <name evidence="13" type="ORF">HMPREF9195_01519</name>
</gene>
<evidence type="ECO:0000256" key="3">
    <source>
        <dbReference type="ARBA" id="ARBA00012030"/>
    </source>
</evidence>
<dbReference type="Proteomes" id="UP000014634">
    <property type="component" value="Unassembled WGS sequence"/>
</dbReference>
<evidence type="ECO:0000259" key="12">
    <source>
        <dbReference type="SMART" id="SM00986"/>
    </source>
</evidence>
<dbReference type="GO" id="GO:0006281">
    <property type="term" value="P:DNA repair"/>
    <property type="evidence" value="ECO:0007669"/>
    <property type="project" value="UniProtKB-KW"/>
</dbReference>
<keyword evidence="11" id="KW-0234">DNA repair</keyword>
<dbReference type="CDD" id="cd10030">
    <property type="entry name" value="UDG-F4_TTUDGA_SPO1dp_like"/>
    <property type="match status" value="1"/>
</dbReference>
<dbReference type="SMART" id="SM00987">
    <property type="entry name" value="UreE_C"/>
    <property type="match status" value="1"/>
</dbReference>
<evidence type="ECO:0000313" key="14">
    <source>
        <dbReference type="Proteomes" id="UP000014634"/>
    </source>
</evidence>
<evidence type="ECO:0000256" key="1">
    <source>
        <dbReference type="ARBA" id="ARBA00001400"/>
    </source>
</evidence>
<feature type="domain" description="Uracil-DNA glycosylase-like" evidence="12">
    <location>
        <begin position="162"/>
        <end position="309"/>
    </location>
</feature>
<dbReference type="GO" id="GO:0004844">
    <property type="term" value="F:uracil DNA N-glycosylase activity"/>
    <property type="evidence" value="ECO:0007669"/>
    <property type="project" value="UniProtKB-EC"/>
</dbReference>
<evidence type="ECO:0000256" key="4">
    <source>
        <dbReference type="ARBA" id="ARBA00019403"/>
    </source>
</evidence>
<keyword evidence="5" id="KW-0004">4Fe-4S</keyword>
<name>A0AA87NL97_TREMD</name>
<dbReference type="Gene3D" id="3.40.470.10">
    <property type="entry name" value="Uracil-DNA glycosylase-like domain"/>
    <property type="match status" value="1"/>
</dbReference>
<evidence type="ECO:0000256" key="9">
    <source>
        <dbReference type="ARBA" id="ARBA00023004"/>
    </source>
</evidence>
<comment type="catalytic activity">
    <reaction evidence="1">
        <text>Hydrolyzes single-stranded DNA or mismatched double-stranded DNA and polynucleotides, releasing free uracil.</text>
        <dbReference type="EC" id="3.2.2.27"/>
    </reaction>
</comment>
<keyword evidence="9" id="KW-0408">Iron</keyword>